<organism evidence="2 3">
    <name type="scientific">Aureobasidium melanogenum</name>
    <name type="common">Aureobasidium pullulans var. melanogenum</name>
    <dbReference type="NCBI Taxonomy" id="46634"/>
    <lineage>
        <taxon>Eukaryota</taxon>
        <taxon>Fungi</taxon>
        <taxon>Dikarya</taxon>
        <taxon>Ascomycota</taxon>
        <taxon>Pezizomycotina</taxon>
        <taxon>Dothideomycetes</taxon>
        <taxon>Dothideomycetidae</taxon>
        <taxon>Dothideales</taxon>
        <taxon>Saccotheciaceae</taxon>
        <taxon>Aureobasidium</taxon>
    </lineage>
</organism>
<dbReference type="OrthoDB" id="10611145at2759"/>
<sequence length="236" mass="25847">MHSGPITRTNSTPHSPLTSTDTSVVHTTLHNPNYSATDSDPGDVKNHYRLQLMPNHAFEDETALRNPLQAWQKASELYVNSVGCTLDTHLGDARSVIVSQNDERLARLECDDIARLRNPAGASLGATRIDSSGHRWKSGGNWPESIGSGKRSMNCPHSLPKQTLSILAQQTIDRMNSLVNSMKTKLEPQPLTMSSNNEEDDAKGMPELETTEPKERGCSAEYVPGEDEPKDGEDSA</sequence>
<evidence type="ECO:0000313" key="3">
    <source>
        <dbReference type="Proteomes" id="UP000779574"/>
    </source>
</evidence>
<gene>
    <name evidence="2" type="ORF">KCU76_g2630</name>
</gene>
<comment type="caution">
    <text evidence="2">The sequence shown here is derived from an EMBL/GenBank/DDBJ whole genome shotgun (WGS) entry which is preliminary data.</text>
</comment>
<feature type="compositionally biased region" description="Acidic residues" evidence="1">
    <location>
        <begin position="224"/>
        <end position="236"/>
    </location>
</feature>
<dbReference type="AlphaFoldDB" id="A0A9P8JBM7"/>
<dbReference type="EMBL" id="JAHFXF010000064">
    <property type="protein sequence ID" value="KAG9697962.1"/>
    <property type="molecule type" value="Genomic_DNA"/>
</dbReference>
<name>A0A9P8JBM7_AURME</name>
<accession>A0A9P8JBM7</accession>
<protein>
    <submittedName>
        <fullName evidence="2">Uncharacterized protein</fullName>
    </submittedName>
</protein>
<feature type="region of interest" description="Disordered" evidence="1">
    <location>
        <begin position="185"/>
        <end position="236"/>
    </location>
</feature>
<proteinExistence type="predicted"/>
<reference evidence="2" key="1">
    <citation type="journal article" date="2021" name="J Fungi (Basel)">
        <title>Virulence traits and population genomics of the black yeast Aureobasidium melanogenum.</title>
        <authorList>
            <person name="Cernosa A."/>
            <person name="Sun X."/>
            <person name="Gostincar C."/>
            <person name="Fang C."/>
            <person name="Gunde-Cimerman N."/>
            <person name="Song Z."/>
        </authorList>
    </citation>
    <scope>NUCLEOTIDE SEQUENCE</scope>
    <source>
        <strain evidence="2">EXF-9911</strain>
    </source>
</reference>
<evidence type="ECO:0000313" key="2">
    <source>
        <dbReference type="EMBL" id="KAG9697962.1"/>
    </source>
</evidence>
<feature type="non-terminal residue" evidence="2">
    <location>
        <position position="1"/>
    </location>
</feature>
<dbReference type="Proteomes" id="UP000779574">
    <property type="component" value="Unassembled WGS sequence"/>
</dbReference>
<feature type="compositionally biased region" description="Basic and acidic residues" evidence="1">
    <location>
        <begin position="202"/>
        <end position="218"/>
    </location>
</feature>
<reference evidence="2" key="2">
    <citation type="submission" date="2021-08" db="EMBL/GenBank/DDBJ databases">
        <authorList>
            <person name="Gostincar C."/>
            <person name="Sun X."/>
            <person name="Song Z."/>
            <person name="Gunde-Cimerman N."/>
        </authorList>
    </citation>
    <scope>NUCLEOTIDE SEQUENCE</scope>
    <source>
        <strain evidence="2">EXF-9911</strain>
    </source>
</reference>
<evidence type="ECO:0000256" key="1">
    <source>
        <dbReference type="SAM" id="MobiDB-lite"/>
    </source>
</evidence>
<feature type="region of interest" description="Disordered" evidence="1">
    <location>
        <begin position="1"/>
        <end position="22"/>
    </location>
</feature>